<evidence type="ECO:0000256" key="7">
    <source>
        <dbReference type="ARBA" id="ARBA00047984"/>
    </source>
</evidence>
<dbReference type="InterPro" id="IPR027417">
    <property type="entry name" value="P-loop_NTPase"/>
</dbReference>
<dbReference type="Gene3D" id="3.40.50.300">
    <property type="entry name" value="P-loop containing nucleotide triphosphate hydrolases"/>
    <property type="match status" value="2"/>
</dbReference>
<protein>
    <recommendedName>
        <fullName evidence="1">RNA helicase</fullName>
        <ecNumber evidence="1">3.6.4.13</ecNumber>
    </recommendedName>
</protein>
<organism evidence="9 10">
    <name type="scientific">Tuber aestivum</name>
    <name type="common">summer truffle</name>
    <dbReference type="NCBI Taxonomy" id="59557"/>
    <lineage>
        <taxon>Eukaryota</taxon>
        <taxon>Fungi</taxon>
        <taxon>Dikarya</taxon>
        <taxon>Ascomycota</taxon>
        <taxon>Pezizomycotina</taxon>
        <taxon>Pezizomycetes</taxon>
        <taxon>Pezizales</taxon>
        <taxon>Tuberaceae</taxon>
        <taxon>Tuber</taxon>
    </lineage>
</organism>
<evidence type="ECO:0000256" key="2">
    <source>
        <dbReference type="ARBA" id="ARBA00022741"/>
    </source>
</evidence>
<evidence type="ECO:0000256" key="4">
    <source>
        <dbReference type="ARBA" id="ARBA00022806"/>
    </source>
</evidence>
<dbReference type="EMBL" id="LN891059">
    <property type="protein sequence ID" value="CUS10044.1"/>
    <property type="molecule type" value="Genomic_DNA"/>
</dbReference>
<evidence type="ECO:0000256" key="5">
    <source>
        <dbReference type="ARBA" id="ARBA00022840"/>
    </source>
</evidence>
<evidence type="ECO:0000313" key="10">
    <source>
        <dbReference type="Proteomes" id="UP001412239"/>
    </source>
</evidence>
<evidence type="ECO:0000313" key="9">
    <source>
        <dbReference type="EMBL" id="CUS10044.1"/>
    </source>
</evidence>
<sequence>MPLSIAAENLKRKSNAEEFQFLETRVRELGATGLRKAHFRTLTDIPRKAILLPLKGPDVPGTAKTGSGKMLASLVPVRELPAFWCAVRSLTRAGFGNSLSEEMDRCGWFGPTLYLTYPRARATDIRRSVKNEERTVGLMLDNVQGLVLDEANRILDMGFLKTLDGIIENLPKERQTLLFSGTQMKSLSDLAS</sequence>
<dbReference type="Pfam" id="PF00270">
    <property type="entry name" value="DEAD"/>
    <property type="match status" value="1"/>
</dbReference>
<evidence type="ECO:0000256" key="3">
    <source>
        <dbReference type="ARBA" id="ARBA00022801"/>
    </source>
</evidence>
<dbReference type="GO" id="GO:0016787">
    <property type="term" value="F:hydrolase activity"/>
    <property type="evidence" value="ECO:0007669"/>
    <property type="project" value="UniProtKB-KW"/>
</dbReference>
<evidence type="ECO:0000259" key="8">
    <source>
        <dbReference type="PROSITE" id="PS51192"/>
    </source>
</evidence>
<keyword evidence="4" id="KW-0347">Helicase</keyword>
<keyword evidence="6" id="KW-0694">RNA-binding</keyword>
<keyword evidence="5" id="KW-0067">ATP-binding</keyword>
<dbReference type="AlphaFoldDB" id="A0A292PSD4"/>
<gene>
    <name evidence="9" type="ORF">GSTUAT00005860001</name>
</gene>
<dbReference type="PROSITE" id="PS51192">
    <property type="entry name" value="HELICASE_ATP_BIND_1"/>
    <property type="match status" value="1"/>
</dbReference>
<dbReference type="PANTHER" id="PTHR47959:SF1">
    <property type="entry name" value="ATP-DEPENDENT RNA HELICASE DBPA"/>
    <property type="match status" value="1"/>
</dbReference>
<comment type="catalytic activity">
    <reaction evidence="7">
        <text>ATP + H2O = ADP + phosphate + H(+)</text>
        <dbReference type="Rhea" id="RHEA:13065"/>
        <dbReference type="ChEBI" id="CHEBI:15377"/>
        <dbReference type="ChEBI" id="CHEBI:15378"/>
        <dbReference type="ChEBI" id="CHEBI:30616"/>
        <dbReference type="ChEBI" id="CHEBI:43474"/>
        <dbReference type="ChEBI" id="CHEBI:456216"/>
        <dbReference type="EC" id="3.6.4.13"/>
    </reaction>
</comment>
<feature type="domain" description="Helicase ATP-binding" evidence="8">
    <location>
        <begin position="50"/>
        <end position="192"/>
    </location>
</feature>
<dbReference type="GO" id="GO:0005829">
    <property type="term" value="C:cytosol"/>
    <property type="evidence" value="ECO:0007669"/>
    <property type="project" value="TreeGrafter"/>
</dbReference>
<dbReference type="InterPro" id="IPR050079">
    <property type="entry name" value="DEAD_box_RNA_helicase"/>
</dbReference>
<accession>A0A292PSD4</accession>
<dbReference type="GO" id="GO:0003724">
    <property type="term" value="F:RNA helicase activity"/>
    <property type="evidence" value="ECO:0007669"/>
    <property type="project" value="UniProtKB-EC"/>
</dbReference>
<dbReference type="Proteomes" id="UP001412239">
    <property type="component" value="Unassembled WGS sequence"/>
</dbReference>
<dbReference type="InterPro" id="IPR014001">
    <property type="entry name" value="Helicase_ATP-bd"/>
</dbReference>
<keyword evidence="2" id="KW-0547">Nucleotide-binding</keyword>
<evidence type="ECO:0000256" key="1">
    <source>
        <dbReference type="ARBA" id="ARBA00012552"/>
    </source>
</evidence>
<dbReference type="PANTHER" id="PTHR47959">
    <property type="entry name" value="ATP-DEPENDENT RNA HELICASE RHLE-RELATED"/>
    <property type="match status" value="1"/>
</dbReference>
<keyword evidence="10" id="KW-1185">Reference proteome</keyword>
<evidence type="ECO:0000256" key="6">
    <source>
        <dbReference type="ARBA" id="ARBA00022884"/>
    </source>
</evidence>
<dbReference type="EC" id="3.6.4.13" evidence="1"/>
<reference evidence="9" key="1">
    <citation type="submission" date="2015-10" db="EMBL/GenBank/DDBJ databases">
        <authorList>
            <person name="Regsiter A."/>
            <person name="william w."/>
        </authorList>
    </citation>
    <scope>NUCLEOTIDE SEQUENCE</scope>
    <source>
        <strain evidence="9">Montdore</strain>
    </source>
</reference>
<dbReference type="GO" id="GO:0005524">
    <property type="term" value="F:ATP binding"/>
    <property type="evidence" value="ECO:0007669"/>
    <property type="project" value="UniProtKB-KW"/>
</dbReference>
<name>A0A292PSD4_9PEZI</name>
<keyword evidence="3" id="KW-0378">Hydrolase</keyword>
<dbReference type="SUPFAM" id="SSF52540">
    <property type="entry name" value="P-loop containing nucleoside triphosphate hydrolases"/>
    <property type="match status" value="1"/>
</dbReference>
<dbReference type="GO" id="GO:0003723">
    <property type="term" value="F:RNA binding"/>
    <property type="evidence" value="ECO:0007669"/>
    <property type="project" value="UniProtKB-KW"/>
</dbReference>
<proteinExistence type="predicted"/>
<dbReference type="InterPro" id="IPR011545">
    <property type="entry name" value="DEAD/DEAH_box_helicase_dom"/>
</dbReference>